<accession>X1HPT2</accession>
<organism evidence="3">
    <name type="scientific">marine sediment metagenome</name>
    <dbReference type="NCBI Taxonomy" id="412755"/>
    <lineage>
        <taxon>unclassified sequences</taxon>
        <taxon>metagenomes</taxon>
        <taxon>ecological metagenomes</taxon>
    </lineage>
</organism>
<feature type="domain" description="Beta-lactamase-related" evidence="2">
    <location>
        <begin position="29"/>
        <end position="180"/>
    </location>
</feature>
<dbReference type="SUPFAM" id="SSF56601">
    <property type="entry name" value="beta-lactamase/transpeptidase-like"/>
    <property type="match status" value="1"/>
</dbReference>
<evidence type="ECO:0000259" key="2">
    <source>
        <dbReference type="Pfam" id="PF00144"/>
    </source>
</evidence>
<dbReference type="PANTHER" id="PTHR43283">
    <property type="entry name" value="BETA-LACTAMASE-RELATED"/>
    <property type="match status" value="1"/>
</dbReference>
<dbReference type="AlphaFoldDB" id="X1HPT2"/>
<evidence type="ECO:0000256" key="1">
    <source>
        <dbReference type="ARBA" id="ARBA00022801"/>
    </source>
</evidence>
<dbReference type="InterPro" id="IPR001466">
    <property type="entry name" value="Beta-lactam-related"/>
</dbReference>
<comment type="caution">
    <text evidence="3">The sequence shown here is derived from an EMBL/GenBank/DDBJ whole genome shotgun (WGS) entry which is preliminary data.</text>
</comment>
<evidence type="ECO:0000313" key="3">
    <source>
        <dbReference type="EMBL" id="GAH55849.1"/>
    </source>
</evidence>
<protein>
    <recommendedName>
        <fullName evidence="2">Beta-lactamase-related domain-containing protein</fullName>
    </recommendedName>
</protein>
<dbReference type="EMBL" id="BARU01017059">
    <property type="protein sequence ID" value="GAH55849.1"/>
    <property type="molecule type" value="Genomic_DNA"/>
</dbReference>
<proteinExistence type="predicted"/>
<reference evidence="3" key="1">
    <citation type="journal article" date="2014" name="Front. Microbiol.">
        <title>High frequency of phylogenetically diverse reductive dehalogenase-homologous genes in deep subseafloor sedimentary metagenomes.</title>
        <authorList>
            <person name="Kawai M."/>
            <person name="Futagami T."/>
            <person name="Toyoda A."/>
            <person name="Takaki Y."/>
            <person name="Nishi S."/>
            <person name="Hori S."/>
            <person name="Arai W."/>
            <person name="Tsubouchi T."/>
            <person name="Morono Y."/>
            <person name="Uchiyama I."/>
            <person name="Ito T."/>
            <person name="Fujiyama A."/>
            <person name="Inagaki F."/>
            <person name="Takami H."/>
        </authorList>
    </citation>
    <scope>NUCLEOTIDE SEQUENCE</scope>
    <source>
        <strain evidence="3">Expedition CK06-06</strain>
    </source>
</reference>
<dbReference type="InterPro" id="IPR012338">
    <property type="entry name" value="Beta-lactam/transpept-like"/>
</dbReference>
<keyword evidence="1" id="KW-0378">Hydrolase</keyword>
<dbReference type="GO" id="GO:0016787">
    <property type="term" value="F:hydrolase activity"/>
    <property type="evidence" value="ECO:0007669"/>
    <property type="project" value="UniProtKB-KW"/>
</dbReference>
<sequence length="185" mass="20280">MQNKQEFSAEIVEASKIGLNQDRLIQLKNAIEKDIGKGTYDAAVFIVARHGKVTMHEAVGKTDMENDRQAKIDDIFFIMSITKQLSTTQVLMDMEQGKFTLTTPVCEIIPEFGIKGKQRVTVGNLLTHTSGLNTEIPFGLSIRKLANIEAVVAAVSNERLLTLPGKMVSYNAIPAFSLLGPLSSD</sequence>
<dbReference type="PANTHER" id="PTHR43283:SF11">
    <property type="entry name" value="BETA-LACTAMASE-RELATED DOMAIN-CONTAINING PROTEIN"/>
    <property type="match status" value="1"/>
</dbReference>
<dbReference type="InterPro" id="IPR050789">
    <property type="entry name" value="Diverse_Enzym_Activities"/>
</dbReference>
<gene>
    <name evidence="3" type="ORF">S03H2_28321</name>
</gene>
<dbReference type="Gene3D" id="3.40.710.10">
    <property type="entry name" value="DD-peptidase/beta-lactamase superfamily"/>
    <property type="match status" value="1"/>
</dbReference>
<dbReference type="Pfam" id="PF00144">
    <property type="entry name" value="Beta-lactamase"/>
    <property type="match status" value="1"/>
</dbReference>
<name>X1HPT2_9ZZZZ</name>